<gene>
    <name evidence="4" type="ORF">LTR09_011998</name>
</gene>
<proteinExistence type="inferred from homology"/>
<reference evidence="4" key="1">
    <citation type="submission" date="2023-04" db="EMBL/GenBank/DDBJ databases">
        <title>Black Yeasts Isolated from many extreme environments.</title>
        <authorList>
            <person name="Coleine C."/>
            <person name="Stajich J.E."/>
            <person name="Selbmann L."/>
        </authorList>
    </citation>
    <scope>NUCLEOTIDE SEQUENCE</scope>
    <source>
        <strain evidence="4">CCFEE 5312</strain>
    </source>
</reference>
<evidence type="ECO:0000256" key="3">
    <source>
        <dbReference type="RuleBase" id="RU000363"/>
    </source>
</evidence>
<dbReference type="Pfam" id="PF00106">
    <property type="entry name" value="adh_short"/>
    <property type="match status" value="1"/>
</dbReference>
<keyword evidence="5" id="KW-1185">Reference proteome</keyword>
<accession>A0AAJ0G7F0</accession>
<dbReference type="InterPro" id="IPR036291">
    <property type="entry name" value="NAD(P)-bd_dom_sf"/>
</dbReference>
<dbReference type="CDD" id="cd05233">
    <property type="entry name" value="SDR_c"/>
    <property type="match status" value="1"/>
</dbReference>
<evidence type="ECO:0000313" key="5">
    <source>
        <dbReference type="Proteomes" id="UP001271007"/>
    </source>
</evidence>
<dbReference type="AlphaFoldDB" id="A0AAJ0G7F0"/>
<dbReference type="Proteomes" id="UP001271007">
    <property type="component" value="Unassembled WGS sequence"/>
</dbReference>
<dbReference type="EMBL" id="JAWDJX010000088">
    <property type="protein sequence ID" value="KAK3046543.1"/>
    <property type="molecule type" value="Genomic_DNA"/>
</dbReference>
<dbReference type="PRINTS" id="PR00080">
    <property type="entry name" value="SDRFAMILY"/>
</dbReference>
<dbReference type="GO" id="GO:0016491">
    <property type="term" value="F:oxidoreductase activity"/>
    <property type="evidence" value="ECO:0007669"/>
    <property type="project" value="UniProtKB-KW"/>
</dbReference>
<dbReference type="SUPFAM" id="SSF51735">
    <property type="entry name" value="NAD(P)-binding Rossmann-fold domains"/>
    <property type="match status" value="1"/>
</dbReference>
<evidence type="ECO:0000256" key="1">
    <source>
        <dbReference type="ARBA" id="ARBA00006484"/>
    </source>
</evidence>
<dbReference type="PANTHER" id="PTHR44196">
    <property type="entry name" value="DEHYDROGENASE/REDUCTASE SDR FAMILY MEMBER 7B"/>
    <property type="match status" value="1"/>
</dbReference>
<organism evidence="4 5">
    <name type="scientific">Extremus antarcticus</name>
    <dbReference type="NCBI Taxonomy" id="702011"/>
    <lineage>
        <taxon>Eukaryota</taxon>
        <taxon>Fungi</taxon>
        <taxon>Dikarya</taxon>
        <taxon>Ascomycota</taxon>
        <taxon>Pezizomycotina</taxon>
        <taxon>Dothideomycetes</taxon>
        <taxon>Dothideomycetidae</taxon>
        <taxon>Mycosphaerellales</taxon>
        <taxon>Extremaceae</taxon>
        <taxon>Extremus</taxon>
    </lineage>
</organism>
<dbReference type="GO" id="GO:0016020">
    <property type="term" value="C:membrane"/>
    <property type="evidence" value="ECO:0007669"/>
    <property type="project" value="TreeGrafter"/>
</dbReference>
<name>A0AAJ0G7F0_9PEZI</name>
<dbReference type="PRINTS" id="PR00081">
    <property type="entry name" value="GDHRDH"/>
</dbReference>
<dbReference type="Gene3D" id="3.40.50.720">
    <property type="entry name" value="NAD(P)-binding Rossmann-like Domain"/>
    <property type="match status" value="1"/>
</dbReference>
<comment type="similarity">
    <text evidence="1 3">Belongs to the short-chain dehydrogenases/reductases (SDR) family.</text>
</comment>
<dbReference type="PANTHER" id="PTHR44196:SF1">
    <property type="entry name" value="DEHYDROGENASE_REDUCTASE SDR FAMILY MEMBER 7B"/>
    <property type="match status" value="1"/>
</dbReference>
<protein>
    <recommendedName>
        <fullName evidence="6">NAD(P)-binding protein</fullName>
    </recommendedName>
</protein>
<evidence type="ECO:0000313" key="4">
    <source>
        <dbReference type="EMBL" id="KAK3046543.1"/>
    </source>
</evidence>
<dbReference type="InterPro" id="IPR002347">
    <property type="entry name" value="SDR_fam"/>
</dbReference>
<sequence>MSQFAAKSTLPTQYDIYPFIEPSRFIGKLKGTVAVVTGAGRGIGRAAALAFASSGASVACVARRHDDLEAVVAEIKQKHGSAAMAVVADISAPDSPKRIIEDVEKILGPIDILLNCAGMTRFGTLVAEPDFNTWWRLLEVNLRGPVALIHAVLPSMIARKTGVVMTVTSTSGSQDIPFNTAYATSKAAVIKFHQDLSVEIERHGILSFSVHPGTVATDLGQVSSAINMDSVKEEPGMQEMLEAFQNLKYQTTELAANSFVALCADERCKTMNGRYIDSEQDLGEVIKEAEKGGKGRVIIERLYHLKVDEL</sequence>
<keyword evidence="2" id="KW-0560">Oxidoreductase</keyword>
<comment type="caution">
    <text evidence="4">The sequence shown here is derived from an EMBL/GenBank/DDBJ whole genome shotgun (WGS) entry which is preliminary data.</text>
</comment>
<evidence type="ECO:0000256" key="2">
    <source>
        <dbReference type="ARBA" id="ARBA00023002"/>
    </source>
</evidence>
<evidence type="ECO:0008006" key="6">
    <source>
        <dbReference type="Google" id="ProtNLM"/>
    </source>
</evidence>